<dbReference type="GO" id="GO:0008780">
    <property type="term" value="F:acyl-[acyl-carrier-protein]-UDP-N-acetylglucosamine O-acyltransferase activity"/>
    <property type="evidence" value="ECO:0007669"/>
    <property type="project" value="UniProtKB-UniRule"/>
</dbReference>
<protein>
    <recommendedName>
        <fullName evidence="6">Acyl-[acyl-carrier-protein]--UDP-N-acetylglucosamine O-acyltransferase</fullName>
        <shortName evidence="6">UDP-N-acetylglucosamine acyltransferase</shortName>
        <ecNumber evidence="6">2.3.1.129</ecNumber>
    </recommendedName>
</protein>
<dbReference type="GO" id="GO:0005737">
    <property type="term" value="C:cytoplasm"/>
    <property type="evidence" value="ECO:0007669"/>
    <property type="project" value="UniProtKB-SubCell"/>
</dbReference>
<dbReference type="AlphaFoldDB" id="A0AB33Z059"/>
<comment type="subcellular location">
    <subcellularLocation>
        <location evidence="6">Cytoplasm</location>
    </subcellularLocation>
</comment>
<name>A0AB33Z059_9GAMM</name>
<dbReference type="RefSeq" id="WP_015005832.1">
    <property type="nucleotide sequence ID" value="NZ_JARGOU010000004.1"/>
</dbReference>
<dbReference type="GO" id="GO:0009245">
    <property type="term" value="P:lipid A biosynthetic process"/>
    <property type="evidence" value="ECO:0007669"/>
    <property type="project" value="UniProtKB-UniRule"/>
</dbReference>
<dbReference type="NCBIfam" id="TIGR01852">
    <property type="entry name" value="lipid_A_lpxA"/>
    <property type="match status" value="1"/>
</dbReference>
<gene>
    <name evidence="6" type="primary">lpxA</name>
    <name evidence="8" type="ORF">L196_09269</name>
</gene>
<comment type="catalytic activity">
    <reaction evidence="6">
        <text>a (3R)-hydroxyacyl-[ACP] + UDP-N-acetyl-alpha-D-glucosamine = a UDP-3-O-[(3R)-3-hydroxyacyl]-N-acetyl-alpha-D-glucosamine + holo-[ACP]</text>
        <dbReference type="Rhea" id="RHEA:67812"/>
        <dbReference type="Rhea" id="RHEA-COMP:9685"/>
        <dbReference type="Rhea" id="RHEA-COMP:9945"/>
        <dbReference type="ChEBI" id="CHEBI:57705"/>
        <dbReference type="ChEBI" id="CHEBI:64479"/>
        <dbReference type="ChEBI" id="CHEBI:78827"/>
        <dbReference type="ChEBI" id="CHEBI:173225"/>
        <dbReference type="EC" id="2.3.1.129"/>
    </reaction>
</comment>
<dbReference type="GO" id="GO:0016020">
    <property type="term" value="C:membrane"/>
    <property type="evidence" value="ECO:0007669"/>
    <property type="project" value="GOC"/>
</dbReference>
<dbReference type="NCBIfam" id="NF003657">
    <property type="entry name" value="PRK05289.1"/>
    <property type="match status" value="1"/>
</dbReference>
<keyword evidence="1 6" id="KW-0444">Lipid biosynthesis</keyword>
<dbReference type="InterPro" id="IPR011004">
    <property type="entry name" value="Trimer_LpxA-like_sf"/>
</dbReference>
<evidence type="ECO:0000256" key="6">
    <source>
        <dbReference type="HAMAP-Rule" id="MF_00387"/>
    </source>
</evidence>
<keyword evidence="4 6" id="KW-0443">Lipid metabolism</keyword>
<comment type="similarity">
    <text evidence="6">Belongs to the transferase hexapeptide repeat family. LpxA subfamily.</text>
</comment>
<feature type="domain" description="UDP N-acetylglucosamine O-acyltransferase C-terminal" evidence="7">
    <location>
        <begin position="174"/>
        <end position="254"/>
    </location>
</feature>
<comment type="pathway">
    <text evidence="6">Glycolipid biosynthesis; lipid IV(A) biosynthesis; lipid IV(A) from (3R)-3-hydroxytetradecanoyl-[acyl-carrier-protein] and UDP-N-acetyl-alpha-D-glucosamine: step 1/6.</text>
</comment>
<comment type="caution">
    <text evidence="8">The sequence shown here is derived from an EMBL/GenBank/DDBJ whole genome shotgun (WGS) entry which is preliminary data.</text>
</comment>
<evidence type="ECO:0000256" key="2">
    <source>
        <dbReference type="ARBA" id="ARBA00022556"/>
    </source>
</evidence>
<dbReference type="Pfam" id="PF00132">
    <property type="entry name" value="Hexapep"/>
    <property type="match status" value="2"/>
</dbReference>
<evidence type="ECO:0000256" key="3">
    <source>
        <dbReference type="ARBA" id="ARBA00022679"/>
    </source>
</evidence>
<keyword evidence="5 6" id="KW-0012">Acyltransferase</keyword>
<comment type="function">
    <text evidence="6">Involved in the biosynthesis of lipid A, a phosphorylated glycolipid that anchors the lipopolysaccharide to the outer membrane of the cell.</text>
</comment>
<dbReference type="InterPro" id="IPR029098">
    <property type="entry name" value="Acetyltransf_C"/>
</dbReference>
<evidence type="ECO:0000313" key="9">
    <source>
        <dbReference type="Proteomes" id="UP000015462"/>
    </source>
</evidence>
<dbReference type="InterPro" id="IPR037157">
    <property type="entry name" value="Acetyltransf_C_sf"/>
</dbReference>
<keyword evidence="6" id="KW-0963">Cytoplasm</keyword>
<dbReference type="Pfam" id="PF13720">
    <property type="entry name" value="Acetyltransf_11"/>
    <property type="match status" value="1"/>
</dbReference>
<keyword evidence="3 6" id="KW-0808">Transferase</keyword>
<reference evidence="8 9" key="1">
    <citation type="journal article" date="2013" name="Genome Announc.">
        <title>Genome Sequence of the Pyrene- and Fluoranthene-Degrading Bacterium Cycloclasticus sp. Strain PY97M.</title>
        <authorList>
            <person name="Cui Z."/>
            <person name="Xu G."/>
            <person name="Li Q."/>
            <person name="Gao W."/>
            <person name="Zheng L."/>
        </authorList>
    </citation>
    <scope>NUCLEOTIDE SEQUENCE [LARGE SCALE GENOMIC DNA]</scope>
    <source>
        <strain evidence="8 9">PY97M</strain>
    </source>
</reference>
<dbReference type="PANTHER" id="PTHR43480:SF1">
    <property type="entry name" value="ACYL-[ACYL-CARRIER-PROTEIN]--UDP-N-ACETYLGLUCOSAMINE O-ACYLTRANSFERASE, MITOCHONDRIAL-RELATED"/>
    <property type="match status" value="1"/>
</dbReference>
<dbReference type="EMBL" id="ASHL01000008">
    <property type="protein sequence ID" value="EPD12582.1"/>
    <property type="molecule type" value="Genomic_DNA"/>
</dbReference>
<dbReference type="SUPFAM" id="SSF51161">
    <property type="entry name" value="Trimeric LpxA-like enzymes"/>
    <property type="match status" value="1"/>
</dbReference>
<evidence type="ECO:0000256" key="4">
    <source>
        <dbReference type="ARBA" id="ARBA00023098"/>
    </source>
</evidence>
<sequence>MIHQTAIIDPTASIDENVKIGPYTVIGANVSIGTGTVVSSHVTINGTTTIGKNNRIYQFSSIGEDPQDKKYAGEESFLEIGDNNEIREFTTIHRGTTQDKNITKIGSNNLFMAYTHVAHDCVIADDVILANAASLGGHVHIGNNAILGGFSIVHQFCHLGDHCFSAMGSAITKDVPPFVMVGGRPTKPHGINTVGLDRRGFSADTILQVKRAYKLLYKSGLKLADAKAELVNVVKDHPELTIMLDFLENSSRSILR</sequence>
<dbReference type="Proteomes" id="UP000015462">
    <property type="component" value="Unassembled WGS sequence"/>
</dbReference>
<dbReference type="PIRSF" id="PIRSF000456">
    <property type="entry name" value="UDP-GlcNAc_acltr"/>
    <property type="match status" value="1"/>
</dbReference>
<proteinExistence type="inferred from homology"/>
<dbReference type="Gene3D" id="1.20.1180.10">
    <property type="entry name" value="Udp N-acetylglucosamine O-acyltransferase, C-terminal domain"/>
    <property type="match status" value="1"/>
</dbReference>
<evidence type="ECO:0000256" key="1">
    <source>
        <dbReference type="ARBA" id="ARBA00022516"/>
    </source>
</evidence>
<dbReference type="PANTHER" id="PTHR43480">
    <property type="entry name" value="ACYL-[ACYL-CARRIER-PROTEIN]--UDP-N-ACETYLGLUCOSAMINE O-ACYLTRANSFERASE"/>
    <property type="match status" value="1"/>
</dbReference>
<keyword evidence="2 6" id="KW-0441">Lipid A biosynthesis</keyword>
<dbReference type="InterPro" id="IPR010137">
    <property type="entry name" value="Lipid_A_LpxA"/>
</dbReference>
<accession>A0AB33Z059</accession>
<comment type="subunit">
    <text evidence="6">Homotrimer.</text>
</comment>
<dbReference type="InterPro" id="IPR001451">
    <property type="entry name" value="Hexapep"/>
</dbReference>
<keyword evidence="9" id="KW-1185">Reference proteome</keyword>
<dbReference type="HAMAP" id="MF_00387">
    <property type="entry name" value="LpxA"/>
    <property type="match status" value="1"/>
</dbReference>
<evidence type="ECO:0000256" key="5">
    <source>
        <dbReference type="ARBA" id="ARBA00023315"/>
    </source>
</evidence>
<evidence type="ECO:0000259" key="7">
    <source>
        <dbReference type="Pfam" id="PF13720"/>
    </source>
</evidence>
<dbReference type="Gene3D" id="2.160.10.10">
    <property type="entry name" value="Hexapeptide repeat proteins"/>
    <property type="match status" value="1"/>
</dbReference>
<keyword evidence="6" id="KW-0677">Repeat</keyword>
<organism evidence="8 9">
    <name type="scientific">Cycloclasticus pugetii</name>
    <dbReference type="NCBI Taxonomy" id="34068"/>
    <lineage>
        <taxon>Bacteria</taxon>
        <taxon>Pseudomonadati</taxon>
        <taxon>Pseudomonadota</taxon>
        <taxon>Gammaproteobacteria</taxon>
        <taxon>Thiotrichales</taxon>
        <taxon>Piscirickettsiaceae</taxon>
        <taxon>Cycloclasticus</taxon>
    </lineage>
</organism>
<evidence type="ECO:0000313" key="8">
    <source>
        <dbReference type="EMBL" id="EPD12582.1"/>
    </source>
</evidence>
<dbReference type="CDD" id="cd03351">
    <property type="entry name" value="LbH_UDP-GlcNAc_AT"/>
    <property type="match status" value="1"/>
</dbReference>
<dbReference type="EC" id="2.3.1.129" evidence="6"/>